<dbReference type="RefSeq" id="WP_034258262.1">
    <property type="nucleotide sequence ID" value="NZ_CP014162.1"/>
</dbReference>
<dbReference type="Proteomes" id="UP000067698">
    <property type="component" value="Chromosome"/>
</dbReference>
<name>A0AAC9A703_9LACT</name>
<dbReference type="EMBL" id="CP014162">
    <property type="protein sequence ID" value="AMB97010.1"/>
    <property type="molecule type" value="Genomic_DNA"/>
</dbReference>
<sequence length="134" mass="15279">MATSHEVTFIPDDLLFIHSDIQVMPPTFVVESDRYIVMEAYQPMAMIETELDAIKDFVEDMQHRYDLEVVFLPLNIVKGGTGQGRFLKERIPEMISIDYSVKSYLLMQDAVLILGQTQMVITSHYHALVLAAAK</sequence>
<accession>A0AAC9A703</accession>
<protein>
    <submittedName>
        <fullName evidence="1">Uncharacterized protein</fullName>
    </submittedName>
</protein>
<dbReference type="GeneID" id="92866245"/>
<evidence type="ECO:0000313" key="2">
    <source>
        <dbReference type="Proteomes" id="UP000067698"/>
    </source>
</evidence>
<dbReference type="AlphaFoldDB" id="A0AAC9A703"/>
<reference evidence="2" key="2">
    <citation type="submission" date="2016-01" db="EMBL/GenBank/DDBJ databases">
        <title>Six Aerococcus type strain genome sequencing and assembly using PacBio and Illumina Hiseq.</title>
        <authorList>
            <person name="Carkaci D."/>
            <person name="Dargis R."/>
            <person name="Nielsen X.C."/>
            <person name="Skovgaard O."/>
            <person name="Fuursted K."/>
            <person name="Christensen J.J."/>
        </authorList>
    </citation>
    <scope>NUCLEOTIDE SEQUENCE [LARGE SCALE GENOMIC DNA]</scope>
    <source>
        <strain evidence="2">CCUG28094</strain>
    </source>
</reference>
<evidence type="ECO:0000313" key="1">
    <source>
        <dbReference type="EMBL" id="AMB97010.1"/>
    </source>
</evidence>
<reference evidence="1 2" key="1">
    <citation type="journal article" date="2016" name="Genome Announc.">
        <title>Complete Genome Sequences of Aerococcus christensenii CCUG 28831T, Aerococcus sanguinicola CCUG 43001T, Aerococcus urinae CCUG 36881T, Aerococcus urinaeequi CCUG 28094T, Aerococcus urinaehominis CCUG 42038 BT, and Aerococcus viridans CCUG 4311T.</title>
        <authorList>
            <person name="Carkaci D."/>
            <person name="Dargis R."/>
            <person name="Nielsen X.C."/>
            <person name="Skovgaard O."/>
            <person name="Fuursted K."/>
            <person name="Christensen J.J."/>
        </authorList>
    </citation>
    <scope>NUCLEOTIDE SEQUENCE [LARGE SCALE GENOMIC DNA]</scope>
    <source>
        <strain evidence="1 2">CCUG28094</strain>
    </source>
</reference>
<organism evidence="1 2">
    <name type="scientific">Aerococcus urinaeequi</name>
    <dbReference type="NCBI Taxonomy" id="51665"/>
    <lineage>
        <taxon>Bacteria</taxon>
        <taxon>Bacillati</taxon>
        <taxon>Bacillota</taxon>
        <taxon>Bacilli</taxon>
        <taxon>Lactobacillales</taxon>
        <taxon>Aerococcaceae</taxon>
        <taxon>Aerococcus</taxon>
    </lineage>
</organism>
<proteinExistence type="predicted"/>
<gene>
    <name evidence="1" type="ORF">AWM74_01615</name>
</gene>